<dbReference type="OrthoDB" id="8373751at2"/>
<reference evidence="1 2" key="1">
    <citation type="submission" date="2019-08" db="EMBL/GenBank/DDBJ databases">
        <title>Prosopis cineraria nodule microbiome.</title>
        <authorList>
            <person name="Ali R."/>
            <person name="Chaluvadi S.R."/>
            <person name="Wang X."/>
        </authorList>
    </citation>
    <scope>NUCLEOTIDE SEQUENCE [LARGE SCALE GENOMIC DNA]</scope>
    <source>
        <strain evidence="1 2">BG7</strain>
        <plasmid evidence="1 2">unnamed</plasmid>
    </source>
</reference>
<sequence>MTTLEELIDRTRGDLADESLGVRRSWEDMFRYTLKHYPKETPLEEFDVEVLEARFRASNMNPPVVDGYAKRWRDLLQRSTRV</sequence>
<dbReference type="Proteomes" id="UP000326881">
    <property type="component" value="Plasmid unnamed"/>
</dbReference>
<dbReference type="AlphaFoldDB" id="A0A5Q0CGF2"/>
<organism evidence="1 2">
    <name type="scientific">Rhizobium grahamii</name>
    <dbReference type="NCBI Taxonomy" id="1120045"/>
    <lineage>
        <taxon>Bacteria</taxon>
        <taxon>Pseudomonadati</taxon>
        <taxon>Pseudomonadota</taxon>
        <taxon>Alphaproteobacteria</taxon>
        <taxon>Hyphomicrobiales</taxon>
        <taxon>Rhizobiaceae</taxon>
        <taxon>Rhizobium/Agrobacterium group</taxon>
        <taxon>Rhizobium</taxon>
    </lineage>
</organism>
<proteinExistence type="predicted"/>
<keyword evidence="2" id="KW-1185">Reference proteome</keyword>
<accession>A0A5Q0CGF2</accession>
<evidence type="ECO:0000313" key="2">
    <source>
        <dbReference type="Proteomes" id="UP000326881"/>
    </source>
</evidence>
<gene>
    <name evidence="1" type="ORF">FZ934_22575</name>
</gene>
<evidence type="ECO:0000313" key="1">
    <source>
        <dbReference type="EMBL" id="QFY63097.1"/>
    </source>
</evidence>
<dbReference type="KEGG" id="rgr:FZ934_22575"/>
<dbReference type="EMBL" id="CP043499">
    <property type="protein sequence ID" value="QFY63097.1"/>
    <property type="molecule type" value="Genomic_DNA"/>
</dbReference>
<name>A0A5Q0CGF2_9HYPH</name>
<protein>
    <submittedName>
        <fullName evidence="1">Uncharacterized protein</fullName>
    </submittedName>
</protein>
<dbReference type="RefSeq" id="WP_153273071.1">
    <property type="nucleotide sequence ID" value="NZ_CP043499.1"/>
</dbReference>
<geneLocation type="plasmid" evidence="1 2">
    <name>unnamed</name>
</geneLocation>
<keyword evidence="1" id="KW-0614">Plasmid</keyword>